<dbReference type="PRINTS" id="PR00778">
    <property type="entry name" value="HTHARSR"/>
</dbReference>
<dbReference type="PROSITE" id="PS50987">
    <property type="entry name" value="HTH_ARSR_2"/>
    <property type="match status" value="1"/>
</dbReference>
<dbReference type="InterPro" id="IPR011991">
    <property type="entry name" value="ArsR-like_HTH"/>
</dbReference>
<dbReference type="InterPro" id="IPR051011">
    <property type="entry name" value="Metal_resp_trans_reg"/>
</dbReference>
<name>A0A0D2HUX4_9BACT</name>
<dbReference type="NCBIfam" id="NF033788">
    <property type="entry name" value="HTH_metalloreg"/>
    <property type="match status" value="1"/>
</dbReference>
<dbReference type="InParanoid" id="A0A0D2HUX4"/>
<gene>
    <name evidence="5" type="ORF">X474_09505</name>
</gene>
<dbReference type="Proteomes" id="UP000032233">
    <property type="component" value="Unassembled WGS sequence"/>
</dbReference>
<accession>A0A0D2HUX4</accession>
<keyword evidence="6" id="KW-1185">Reference proteome</keyword>
<evidence type="ECO:0000259" key="4">
    <source>
        <dbReference type="PROSITE" id="PS50987"/>
    </source>
</evidence>
<dbReference type="InterPro" id="IPR001845">
    <property type="entry name" value="HTH_ArsR_DNA-bd_dom"/>
</dbReference>
<dbReference type="AlphaFoldDB" id="A0A0D2HUX4"/>
<dbReference type="PROSITE" id="PS00846">
    <property type="entry name" value="HTH_ARSR_1"/>
    <property type="match status" value="1"/>
</dbReference>
<dbReference type="Gene3D" id="1.10.10.10">
    <property type="entry name" value="Winged helix-like DNA-binding domain superfamily/Winged helix DNA-binding domain"/>
    <property type="match status" value="1"/>
</dbReference>
<organism evidence="5 6">
    <name type="scientific">Dethiosulfatarculus sandiegensis</name>
    <dbReference type="NCBI Taxonomy" id="1429043"/>
    <lineage>
        <taxon>Bacteria</taxon>
        <taxon>Pseudomonadati</taxon>
        <taxon>Thermodesulfobacteriota</taxon>
        <taxon>Desulfarculia</taxon>
        <taxon>Desulfarculales</taxon>
        <taxon>Desulfarculaceae</taxon>
        <taxon>Dethiosulfatarculus</taxon>
    </lineage>
</organism>
<comment type="caution">
    <text evidence="5">The sequence shown here is derived from an EMBL/GenBank/DDBJ whole genome shotgun (WGS) entry which is preliminary data.</text>
</comment>
<evidence type="ECO:0000256" key="2">
    <source>
        <dbReference type="ARBA" id="ARBA00023125"/>
    </source>
</evidence>
<keyword evidence="2" id="KW-0238">DNA-binding</keyword>
<protein>
    <submittedName>
        <fullName evidence="5">ArsR family transcriptional regulator</fullName>
    </submittedName>
</protein>
<dbReference type="RefSeq" id="WP_044348130.1">
    <property type="nucleotide sequence ID" value="NZ_AZAC01000011.1"/>
</dbReference>
<dbReference type="PANTHER" id="PTHR43132">
    <property type="entry name" value="ARSENICAL RESISTANCE OPERON REPRESSOR ARSR-RELATED"/>
    <property type="match status" value="1"/>
</dbReference>
<keyword evidence="1" id="KW-0805">Transcription regulation</keyword>
<dbReference type="Pfam" id="PF01022">
    <property type="entry name" value="HTH_5"/>
    <property type="match status" value="1"/>
</dbReference>
<evidence type="ECO:0000313" key="6">
    <source>
        <dbReference type="Proteomes" id="UP000032233"/>
    </source>
</evidence>
<dbReference type="CDD" id="cd00090">
    <property type="entry name" value="HTH_ARSR"/>
    <property type="match status" value="1"/>
</dbReference>
<feature type="domain" description="HTH arsR-type" evidence="4">
    <location>
        <begin position="33"/>
        <end position="125"/>
    </location>
</feature>
<dbReference type="FunCoup" id="A0A0D2HUX4">
    <property type="interactions" value="134"/>
</dbReference>
<dbReference type="EMBL" id="AZAC01000011">
    <property type="protein sequence ID" value="KIX14218.1"/>
    <property type="molecule type" value="Genomic_DNA"/>
</dbReference>
<reference evidence="5 6" key="1">
    <citation type="submission" date="2013-11" db="EMBL/GenBank/DDBJ databases">
        <title>Metagenomic analysis of a methanogenic consortium involved in long chain n-alkane degradation.</title>
        <authorList>
            <person name="Davidova I.A."/>
            <person name="Callaghan A.V."/>
            <person name="Wawrik B."/>
            <person name="Pruitt S."/>
            <person name="Marks C."/>
            <person name="Duncan K.E."/>
            <person name="Suflita J.M."/>
        </authorList>
    </citation>
    <scope>NUCLEOTIDE SEQUENCE [LARGE SCALE GENOMIC DNA]</scope>
    <source>
        <strain evidence="5 6">SPR</strain>
    </source>
</reference>
<dbReference type="SMART" id="SM00418">
    <property type="entry name" value="HTH_ARSR"/>
    <property type="match status" value="1"/>
</dbReference>
<evidence type="ECO:0000256" key="3">
    <source>
        <dbReference type="ARBA" id="ARBA00023163"/>
    </source>
</evidence>
<sequence length="125" mass="14133">MTPQKKAKIVEEEGCLVRMVHLDRVIKAREADPPPKETMATARIFKALGDPNRLRLIMALLKGEMCVCDLSAFLGISESAASHQLRRLKDLALVKSRREGQVLYYSLDDDHVAQLLDVCLEHVRH</sequence>
<dbReference type="InterPro" id="IPR036390">
    <property type="entry name" value="WH_DNA-bd_sf"/>
</dbReference>
<dbReference type="OrthoDB" id="9810923at2"/>
<proteinExistence type="predicted"/>
<dbReference type="STRING" id="1429043.X474_09505"/>
<dbReference type="InterPro" id="IPR036388">
    <property type="entry name" value="WH-like_DNA-bd_sf"/>
</dbReference>
<evidence type="ECO:0000313" key="5">
    <source>
        <dbReference type="EMBL" id="KIX14218.1"/>
    </source>
</evidence>
<dbReference type="GO" id="GO:0003677">
    <property type="term" value="F:DNA binding"/>
    <property type="evidence" value="ECO:0007669"/>
    <property type="project" value="UniProtKB-KW"/>
</dbReference>
<dbReference type="PANTHER" id="PTHR43132:SF6">
    <property type="entry name" value="HTH-TYPE TRANSCRIPTIONAL REPRESSOR CZRA"/>
    <property type="match status" value="1"/>
</dbReference>
<keyword evidence="3" id="KW-0804">Transcription</keyword>
<dbReference type="InterPro" id="IPR018334">
    <property type="entry name" value="ArsR_HTH"/>
</dbReference>
<dbReference type="SUPFAM" id="SSF46785">
    <property type="entry name" value="Winged helix' DNA-binding domain"/>
    <property type="match status" value="1"/>
</dbReference>
<evidence type="ECO:0000256" key="1">
    <source>
        <dbReference type="ARBA" id="ARBA00023015"/>
    </source>
</evidence>
<dbReference type="GO" id="GO:0003700">
    <property type="term" value="F:DNA-binding transcription factor activity"/>
    <property type="evidence" value="ECO:0007669"/>
    <property type="project" value="InterPro"/>
</dbReference>